<keyword evidence="5" id="KW-0029">Amino-acid transport</keyword>
<keyword evidence="8" id="KW-1185">Reference proteome</keyword>
<evidence type="ECO:0000256" key="3">
    <source>
        <dbReference type="ARBA" id="ARBA00022741"/>
    </source>
</evidence>
<dbReference type="CDD" id="cd03224">
    <property type="entry name" value="ABC_TM1139_LivF_branched"/>
    <property type="match status" value="1"/>
</dbReference>
<dbReference type="InterPro" id="IPR052156">
    <property type="entry name" value="BCAA_Transport_ATP-bd_LivF"/>
</dbReference>
<dbReference type="InterPro" id="IPR003439">
    <property type="entry name" value="ABC_transporter-like_ATP-bd"/>
</dbReference>
<gene>
    <name evidence="7" type="primary">livF_2</name>
    <name evidence="7" type="ORF">Mth01_31910</name>
</gene>
<dbReference type="Proteomes" id="UP000610966">
    <property type="component" value="Unassembled WGS sequence"/>
</dbReference>
<dbReference type="GO" id="GO:0005524">
    <property type="term" value="F:ATP binding"/>
    <property type="evidence" value="ECO:0007669"/>
    <property type="project" value="UniProtKB-KW"/>
</dbReference>
<sequence>MTLALDDLTVARGGQPVVRGVSLTAAAGQVTVLLGPNGAGKTTLLEAVSGVLPAAGGRIRLAGRDITSWSRPRRARQGLAHVEQGRAVFATLTVRENIRLVGPLDRALELFPELEKRLDVRAGLLSGGEQQMLVLGRAIVGGPSVLLLDEMSLGLAPAIVRRLLPVLRGLAAGGCAVLLVEQFAHAALTVADTAYVLAHGSLTYGGPPEPLRASDDALASAYLGTAPPRS</sequence>
<dbReference type="InterPro" id="IPR017871">
    <property type="entry name" value="ABC_transporter-like_CS"/>
</dbReference>
<feature type="domain" description="ABC transporter" evidence="6">
    <location>
        <begin position="3"/>
        <end position="224"/>
    </location>
</feature>
<dbReference type="EMBL" id="BOOG01000027">
    <property type="protein sequence ID" value="GIH70938.1"/>
    <property type="molecule type" value="Genomic_DNA"/>
</dbReference>
<protein>
    <submittedName>
        <fullName evidence="7">ABC transporter ATP-binding protein</fullName>
    </submittedName>
</protein>
<evidence type="ECO:0000313" key="8">
    <source>
        <dbReference type="Proteomes" id="UP000610966"/>
    </source>
</evidence>
<organism evidence="7 8">
    <name type="scientific">Sphaerimonospora thailandensis</name>
    <dbReference type="NCBI Taxonomy" id="795644"/>
    <lineage>
        <taxon>Bacteria</taxon>
        <taxon>Bacillati</taxon>
        <taxon>Actinomycetota</taxon>
        <taxon>Actinomycetes</taxon>
        <taxon>Streptosporangiales</taxon>
        <taxon>Streptosporangiaceae</taxon>
        <taxon>Sphaerimonospora</taxon>
    </lineage>
</organism>
<dbReference type="PROSITE" id="PS00211">
    <property type="entry name" value="ABC_TRANSPORTER_1"/>
    <property type="match status" value="1"/>
</dbReference>
<evidence type="ECO:0000259" key="6">
    <source>
        <dbReference type="PROSITE" id="PS50893"/>
    </source>
</evidence>
<dbReference type="PANTHER" id="PTHR43820">
    <property type="entry name" value="HIGH-AFFINITY BRANCHED-CHAIN AMINO ACID TRANSPORT ATP-BINDING PROTEIN LIVF"/>
    <property type="match status" value="1"/>
</dbReference>
<dbReference type="Gene3D" id="3.40.50.300">
    <property type="entry name" value="P-loop containing nucleotide triphosphate hydrolases"/>
    <property type="match status" value="1"/>
</dbReference>
<reference evidence="7" key="1">
    <citation type="submission" date="2021-01" db="EMBL/GenBank/DDBJ databases">
        <title>Whole genome shotgun sequence of Sphaerimonospora thailandensis NBRC 107569.</title>
        <authorList>
            <person name="Komaki H."/>
            <person name="Tamura T."/>
        </authorList>
    </citation>
    <scope>NUCLEOTIDE SEQUENCE</scope>
    <source>
        <strain evidence="7">NBRC 107569</strain>
    </source>
</reference>
<dbReference type="SUPFAM" id="SSF52540">
    <property type="entry name" value="P-loop containing nucleoside triphosphate hydrolases"/>
    <property type="match status" value="1"/>
</dbReference>
<dbReference type="GO" id="GO:0015807">
    <property type="term" value="P:L-amino acid transport"/>
    <property type="evidence" value="ECO:0007669"/>
    <property type="project" value="TreeGrafter"/>
</dbReference>
<proteinExistence type="inferred from homology"/>
<evidence type="ECO:0000256" key="2">
    <source>
        <dbReference type="ARBA" id="ARBA00022448"/>
    </source>
</evidence>
<name>A0A8J3W0C6_9ACTN</name>
<dbReference type="Pfam" id="PF00005">
    <property type="entry name" value="ABC_tran"/>
    <property type="match status" value="1"/>
</dbReference>
<comment type="similarity">
    <text evidence="1">Belongs to the ABC transporter superfamily.</text>
</comment>
<keyword evidence="3" id="KW-0547">Nucleotide-binding</keyword>
<dbReference type="RefSeq" id="WP_204016639.1">
    <property type="nucleotide sequence ID" value="NZ_BOOG01000027.1"/>
</dbReference>
<accession>A0A8J3W0C6</accession>
<dbReference type="GO" id="GO:0016887">
    <property type="term" value="F:ATP hydrolysis activity"/>
    <property type="evidence" value="ECO:0007669"/>
    <property type="project" value="InterPro"/>
</dbReference>
<evidence type="ECO:0000313" key="7">
    <source>
        <dbReference type="EMBL" id="GIH70938.1"/>
    </source>
</evidence>
<comment type="caution">
    <text evidence="7">The sequence shown here is derived from an EMBL/GenBank/DDBJ whole genome shotgun (WGS) entry which is preliminary data.</text>
</comment>
<dbReference type="PROSITE" id="PS50893">
    <property type="entry name" value="ABC_TRANSPORTER_2"/>
    <property type="match status" value="1"/>
</dbReference>
<dbReference type="InterPro" id="IPR003593">
    <property type="entry name" value="AAA+_ATPase"/>
</dbReference>
<dbReference type="PANTHER" id="PTHR43820:SF4">
    <property type="entry name" value="HIGH-AFFINITY BRANCHED-CHAIN AMINO ACID TRANSPORT ATP-BINDING PROTEIN LIVF"/>
    <property type="match status" value="1"/>
</dbReference>
<dbReference type="AlphaFoldDB" id="A0A8J3W0C6"/>
<evidence type="ECO:0000256" key="1">
    <source>
        <dbReference type="ARBA" id="ARBA00005417"/>
    </source>
</evidence>
<dbReference type="InterPro" id="IPR027417">
    <property type="entry name" value="P-loop_NTPase"/>
</dbReference>
<keyword evidence="4 7" id="KW-0067">ATP-binding</keyword>
<evidence type="ECO:0000256" key="4">
    <source>
        <dbReference type="ARBA" id="ARBA00022840"/>
    </source>
</evidence>
<evidence type="ECO:0000256" key="5">
    <source>
        <dbReference type="ARBA" id="ARBA00022970"/>
    </source>
</evidence>
<dbReference type="GO" id="GO:0015658">
    <property type="term" value="F:branched-chain amino acid transmembrane transporter activity"/>
    <property type="evidence" value="ECO:0007669"/>
    <property type="project" value="TreeGrafter"/>
</dbReference>
<keyword evidence="2" id="KW-0813">Transport</keyword>
<dbReference type="SMART" id="SM00382">
    <property type="entry name" value="AAA"/>
    <property type="match status" value="1"/>
</dbReference>